<keyword evidence="7" id="KW-1185">Reference proteome</keyword>
<dbReference type="RefSeq" id="WP_157397810.1">
    <property type="nucleotide sequence ID" value="NZ_WSEL01000003.1"/>
</dbReference>
<comment type="caution">
    <text evidence="6">The sequence shown here is derived from an EMBL/GenBank/DDBJ whole genome shotgun (WGS) entry which is preliminary data.</text>
</comment>
<evidence type="ECO:0000256" key="3">
    <source>
        <dbReference type="ARBA" id="ARBA00023163"/>
    </source>
</evidence>
<dbReference type="PRINTS" id="PR00598">
    <property type="entry name" value="HTHMARR"/>
</dbReference>
<dbReference type="InterPro" id="IPR036390">
    <property type="entry name" value="WH_DNA-bd_sf"/>
</dbReference>
<evidence type="ECO:0000313" key="6">
    <source>
        <dbReference type="EMBL" id="MVQ29849.1"/>
    </source>
</evidence>
<dbReference type="Gene3D" id="1.10.10.10">
    <property type="entry name" value="Winged helix-like DNA-binding domain superfamily/Winged helix DNA-binding domain"/>
    <property type="match status" value="1"/>
</dbReference>
<evidence type="ECO:0000259" key="5">
    <source>
        <dbReference type="PROSITE" id="PS50995"/>
    </source>
</evidence>
<proteinExistence type="predicted"/>
<name>A0A6N8ISF2_9BURK</name>
<dbReference type="GO" id="GO:0003700">
    <property type="term" value="F:DNA-binding transcription factor activity"/>
    <property type="evidence" value="ECO:0007669"/>
    <property type="project" value="InterPro"/>
</dbReference>
<evidence type="ECO:0000256" key="2">
    <source>
        <dbReference type="ARBA" id="ARBA00023125"/>
    </source>
</evidence>
<sequence>MSADVCHCAAVRQAGRWITQLYDEHLAAVGLRSTQFAVLSQLDRGGPLGIVGLAEAMVMDRTTITRTVTPLERDGLVAIEAAEGDRRRRVVTLTAKGRTVLAAARPHWRRAQAAFERHFGADEATAMRGLLRAVPQGRRPKPAHPDPAGH</sequence>
<dbReference type="PROSITE" id="PS50995">
    <property type="entry name" value="HTH_MARR_2"/>
    <property type="match status" value="1"/>
</dbReference>
<dbReference type="EMBL" id="WSEL01000003">
    <property type="protein sequence ID" value="MVQ29849.1"/>
    <property type="molecule type" value="Genomic_DNA"/>
</dbReference>
<dbReference type="AlphaFoldDB" id="A0A6N8ISF2"/>
<feature type="region of interest" description="Disordered" evidence="4">
    <location>
        <begin position="131"/>
        <end position="150"/>
    </location>
</feature>
<feature type="domain" description="HTH marR-type" evidence="5">
    <location>
        <begin position="1"/>
        <end position="136"/>
    </location>
</feature>
<dbReference type="PANTHER" id="PTHR33164">
    <property type="entry name" value="TRANSCRIPTIONAL REGULATOR, MARR FAMILY"/>
    <property type="match status" value="1"/>
</dbReference>
<dbReference type="InterPro" id="IPR036388">
    <property type="entry name" value="WH-like_DNA-bd_sf"/>
</dbReference>
<evidence type="ECO:0000256" key="4">
    <source>
        <dbReference type="SAM" id="MobiDB-lite"/>
    </source>
</evidence>
<dbReference type="PANTHER" id="PTHR33164:SF105">
    <property type="entry name" value="TRANSCRIPTIONAL REPRESSOR PROTEIN-RELATED"/>
    <property type="match status" value="1"/>
</dbReference>
<dbReference type="InterPro" id="IPR039422">
    <property type="entry name" value="MarR/SlyA-like"/>
</dbReference>
<dbReference type="PROSITE" id="PS01117">
    <property type="entry name" value="HTH_MARR_1"/>
    <property type="match status" value="1"/>
</dbReference>
<dbReference type="SUPFAM" id="SSF46785">
    <property type="entry name" value="Winged helix' DNA-binding domain"/>
    <property type="match status" value="1"/>
</dbReference>
<dbReference type="InterPro" id="IPR000835">
    <property type="entry name" value="HTH_MarR-typ"/>
</dbReference>
<evidence type="ECO:0000313" key="7">
    <source>
        <dbReference type="Proteomes" id="UP000469385"/>
    </source>
</evidence>
<evidence type="ECO:0000256" key="1">
    <source>
        <dbReference type="ARBA" id="ARBA00023015"/>
    </source>
</evidence>
<reference evidence="6 7" key="1">
    <citation type="submission" date="2019-12" db="EMBL/GenBank/DDBJ databases">
        <authorList>
            <person name="Huq M.A."/>
        </authorList>
    </citation>
    <scope>NUCLEOTIDE SEQUENCE [LARGE SCALE GENOMIC DNA]</scope>
    <source>
        <strain evidence="6 7">MAH-25</strain>
    </source>
</reference>
<protein>
    <submittedName>
        <fullName evidence="6">MarR family transcriptional regulator</fullName>
    </submittedName>
</protein>
<accession>A0A6N8ISF2</accession>
<dbReference type="Pfam" id="PF01047">
    <property type="entry name" value="MarR"/>
    <property type="match status" value="1"/>
</dbReference>
<dbReference type="GO" id="GO:0003677">
    <property type="term" value="F:DNA binding"/>
    <property type="evidence" value="ECO:0007669"/>
    <property type="project" value="UniProtKB-KW"/>
</dbReference>
<dbReference type="GO" id="GO:0006950">
    <property type="term" value="P:response to stress"/>
    <property type="evidence" value="ECO:0007669"/>
    <property type="project" value="TreeGrafter"/>
</dbReference>
<gene>
    <name evidence="6" type="ORF">GON04_10340</name>
</gene>
<keyword evidence="3" id="KW-0804">Transcription</keyword>
<keyword evidence="1" id="KW-0805">Transcription regulation</keyword>
<keyword evidence="2" id="KW-0238">DNA-binding</keyword>
<organism evidence="6 7">
    <name type="scientific">Ramlibacter pinisoli</name>
    <dbReference type="NCBI Taxonomy" id="2682844"/>
    <lineage>
        <taxon>Bacteria</taxon>
        <taxon>Pseudomonadati</taxon>
        <taxon>Pseudomonadota</taxon>
        <taxon>Betaproteobacteria</taxon>
        <taxon>Burkholderiales</taxon>
        <taxon>Comamonadaceae</taxon>
        <taxon>Ramlibacter</taxon>
    </lineage>
</organism>
<dbReference type="Proteomes" id="UP000469385">
    <property type="component" value="Unassembled WGS sequence"/>
</dbReference>
<dbReference type="InterPro" id="IPR023187">
    <property type="entry name" value="Tscrpt_reg_MarR-type_CS"/>
</dbReference>
<dbReference type="SMART" id="SM00347">
    <property type="entry name" value="HTH_MARR"/>
    <property type="match status" value="1"/>
</dbReference>